<reference evidence="4 5" key="1">
    <citation type="journal article" date="2024" name="Int. J. Syst. Evol. Microbiol.">
        <title>Paenibacillus hexagrammi sp. nov., a novel bacterium isolated from the gut content of Hexagrammos agrammus.</title>
        <authorList>
            <person name="Jung H.K."/>
            <person name="Kim D.G."/>
            <person name="Zin H."/>
            <person name="Park J."/>
            <person name="Jung H."/>
            <person name="Kim Y.O."/>
            <person name="Kong H.J."/>
            <person name="Kim J.W."/>
            <person name="Kim Y.S."/>
        </authorList>
    </citation>
    <scope>NUCLEOTIDE SEQUENCE [LARGE SCALE GENOMIC DNA]</scope>
    <source>
        <strain evidence="4 5">YPD9-1</strain>
    </source>
</reference>
<evidence type="ECO:0000256" key="2">
    <source>
        <dbReference type="ARBA" id="ARBA00022695"/>
    </source>
</evidence>
<sequence>MVKTAVILAAGLGSRLNERTKVTPKGFLELGGLPLVERSILNLLEAGIDKIWIGIGYLSEFYEGLAKRYEEVSCVHNAEYAASGSMYTLSKFRNCIHDDFLLLESDLLYDPAGIKELLYDRRKNVILASGETLSQDEVYIETDDHGNLVSMSKDPASLDRVDAELVGICKVSLGHFQAMCELSEEIFKTNLRFDYEQAMAAIAAKHKFAVKKSRITCGARSIRRSI</sequence>
<dbReference type="CDD" id="cd02523">
    <property type="entry name" value="PC_cytidylyltransferase"/>
    <property type="match status" value="1"/>
</dbReference>
<keyword evidence="1" id="KW-0808">Transferase</keyword>
<keyword evidence="2 4" id="KW-0548">Nucleotidyltransferase</keyword>
<proteinExistence type="predicted"/>
<dbReference type="InterPro" id="IPR050065">
    <property type="entry name" value="GlmU-like"/>
</dbReference>
<feature type="domain" description="MobA-like NTP transferase" evidence="3">
    <location>
        <begin position="5"/>
        <end position="121"/>
    </location>
</feature>
<dbReference type="InterPro" id="IPR029044">
    <property type="entry name" value="Nucleotide-diphossugar_trans"/>
</dbReference>
<dbReference type="Gene3D" id="3.90.550.10">
    <property type="entry name" value="Spore Coat Polysaccharide Biosynthesis Protein SpsA, Chain A"/>
    <property type="match status" value="1"/>
</dbReference>
<protein>
    <submittedName>
        <fullName evidence="4">Phosphocholine cytidylyltransferase family protein</fullName>
    </submittedName>
</protein>
<organism evidence="4 5">
    <name type="scientific">Paenibacillus hexagrammi</name>
    <dbReference type="NCBI Taxonomy" id="2908839"/>
    <lineage>
        <taxon>Bacteria</taxon>
        <taxon>Bacillati</taxon>
        <taxon>Bacillota</taxon>
        <taxon>Bacilli</taxon>
        <taxon>Bacillales</taxon>
        <taxon>Paenibacillaceae</taxon>
        <taxon>Paenibacillus</taxon>
    </lineage>
</organism>
<dbReference type="GO" id="GO:0016779">
    <property type="term" value="F:nucleotidyltransferase activity"/>
    <property type="evidence" value="ECO:0007669"/>
    <property type="project" value="UniProtKB-KW"/>
</dbReference>
<dbReference type="PANTHER" id="PTHR43584:SF5">
    <property type="entry name" value="PROTEIN LICC"/>
    <property type="match status" value="1"/>
</dbReference>
<evidence type="ECO:0000313" key="4">
    <source>
        <dbReference type="EMBL" id="UJF33218.1"/>
    </source>
</evidence>
<evidence type="ECO:0000313" key="5">
    <source>
        <dbReference type="Proteomes" id="UP001649230"/>
    </source>
</evidence>
<evidence type="ECO:0000259" key="3">
    <source>
        <dbReference type="Pfam" id="PF12804"/>
    </source>
</evidence>
<dbReference type="SUPFAM" id="SSF53448">
    <property type="entry name" value="Nucleotide-diphospho-sugar transferases"/>
    <property type="match status" value="1"/>
</dbReference>
<dbReference type="EMBL" id="CP090978">
    <property type="protein sequence ID" value="UJF33218.1"/>
    <property type="molecule type" value="Genomic_DNA"/>
</dbReference>
<dbReference type="PANTHER" id="PTHR43584">
    <property type="entry name" value="NUCLEOTIDYL TRANSFERASE"/>
    <property type="match status" value="1"/>
</dbReference>
<keyword evidence="5" id="KW-1185">Reference proteome</keyword>
<name>A0ABY3SGP7_9BACL</name>
<dbReference type="Pfam" id="PF12804">
    <property type="entry name" value="NTP_transf_3"/>
    <property type="match status" value="1"/>
</dbReference>
<evidence type="ECO:0000256" key="1">
    <source>
        <dbReference type="ARBA" id="ARBA00022679"/>
    </source>
</evidence>
<dbReference type="InterPro" id="IPR025877">
    <property type="entry name" value="MobA-like_NTP_Trfase"/>
</dbReference>
<gene>
    <name evidence="4" type="ORF">L0M14_27405</name>
</gene>
<dbReference type="RefSeq" id="WP_235119556.1">
    <property type="nucleotide sequence ID" value="NZ_CP090978.1"/>
</dbReference>
<dbReference type="Proteomes" id="UP001649230">
    <property type="component" value="Chromosome"/>
</dbReference>
<accession>A0ABY3SGP7</accession>